<keyword evidence="2" id="KW-1185">Reference proteome</keyword>
<dbReference type="PROSITE" id="PS51257">
    <property type="entry name" value="PROKAR_LIPOPROTEIN"/>
    <property type="match status" value="1"/>
</dbReference>
<proteinExistence type="predicted"/>
<dbReference type="Proteomes" id="UP000655420">
    <property type="component" value="Unassembled WGS sequence"/>
</dbReference>
<name>A0A8J7M664_9RHOB</name>
<sequence>MRLKAILGALLAVLAACDEPTVITHVFRMPNIRETDLVAMQGPQGIAVEMHGLPWEDADPAALAAAMKGPAGAAPIRFAHQRVMGPGAHGSRMVLHFNPSGPPNSDHDCSLTAPAMTGAPPAKGFTVNMTFCNGEKIEAHGFLRALETQPGDYEGFSTVMRQLLNVVFREEKDR</sequence>
<protein>
    <submittedName>
        <fullName evidence="1">Uncharacterized protein</fullName>
    </submittedName>
</protein>
<dbReference type="AlphaFoldDB" id="A0A8J7M664"/>
<accession>A0A8J7M664</accession>
<dbReference type="EMBL" id="JAEHHL010000002">
    <property type="protein sequence ID" value="MBK0398808.1"/>
    <property type="molecule type" value="Genomic_DNA"/>
</dbReference>
<organism evidence="1 2">
    <name type="scientific">Thermohalobaculum xanthum</name>
    <dbReference type="NCBI Taxonomy" id="2753746"/>
    <lineage>
        <taxon>Bacteria</taxon>
        <taxon>Pseudomonadati</taxon>
        <taxon>Pseudomonadota</taxon>
        <taxon>Alphaproteobacteria</taxon>
        <taxon>Rhodobacterales</taxon>
        <taxon>Paracoccaceae</taxon>
        <taxon>Thermohalobaculum</taxon>
    </lineage>
</organism>
<evidence type="ECO:0000313" key="1">
    <source>
        <dbReference type="EMBL" id="MBK0398808.1"/>
    </source>
</evidence>
<reference evidence="1" key="1">
    <citation type="submission" date="2020-12" db="EMBL/GenBank/DDBJ databases">
        <title>Bacterial taxonomy.</title>
        <authorList>
            <person name="Pan X."/>
        </authorList>
    </citation>
    <scope>NUCLEOTIDE SEQUENCE</scope>
    <source>
        <strain evidence="1">M0105</strain>
    </source>
</reference>
<evidence type="ECO:0000313" key="2">
    <source>
        <dbReference type="Proteomes" id="UP000655420"/>
    </source>
</evidence>
<gene>
    <name evidence="1" type="ORF">H0I76_06380</name>
</gene>
<dbReference type="RefSeq" id="WP_200608444.1">
    <property type="nucleotide sequence ID" value="NZ_JAEHHL010000002.1"/>
</dbReference>
<comment type="caution">
    <text evidence="1">The sequence shown here is derived from an EMBL/GenBank/DDBJ whole genome shotgun (WGS) entry which is preliminary data.</text>
</comment>